<accession>A0A316ZFB8</accession>
<feature type="compositionally biased region" description="Low complexity" evidence="1">
    <location>
        <begin position="121"/>
        <end position="144"/>
    </location>
</feature>
<gene>
    <name evidence="2" type="ORF">FA09DRAFT_186300</name>
</gene>
<keyword evidence="3" id="KW-1185">Reference proteome</keyword>
<protein>
    <submittedName>
        <fullName evidence="2">Uncharacterized protein</fullName>
    </submittedName>
</protein>
<evidence type="ECO:0000313" key="3">
    <source>
        <dbReference type="Proteomes" id="UP000245946"/>
    </source>
</evidence>
<feature type="region of interest" description="Disordered" evidence="1">
    <location>
        <begin position="114"/>
        <end position="167"/>
    </location>
</feature>
<evidence type="ECO:0000313" key="2">
    <source>
        <dbReference type="EMBL" id="PWO00441.1"/>
    </source>
</evidence>
<name>A0A316ZFB8_9BASI</name>
<reference evidence="2 3" key="1">
    <citation type="journal article" date="2018" name="Mol. Biol. Evol.">
        <title>Broad Genomic Sampling Reveals a Smut Pathogenic Ancestry of the Fungal Clade Ustilaginomycotina.</title>
        <authorList>
            <person name="Kijpornyongpan T."/>
            <person name="Mondo S.J."/>
            <person name="Barry K."/>
            <person name="Sandor L."/>
            <person name="Lee J."/>
            <person name="Lipzen A."/>
            <person name="Pangilinan J."/>
            <person name="LaButti K."/>
            <person name="Hainaut M."/>
            <person name="Henrissat B."/>
            <person name="Grigoriev I.V."/>
            <person name="Spatafora J.W."/>
            <person name="Aime M.C."/>
        </authorList>
    </citation>
    <scope>NUCLEOTIDE SEQUENCE [LARGE SCALE GENOMIC DNA]</scope>
    <source>
        <strain evidence="2 3">MCA 4186</strain>
    </source>
</reference>
<evidence type="ECO:0000256" key="1">
    <source>
        <dbReference type="SAM" id="MobiDB-lite"/>
    </source>
</evidence>
<dbReference type="Proteomes" id="UP000245946">
    <property type="component" value="Unassembled WGS sequence"/>
</dbReference>
<sequence length="221" mass="24338">MRRRAVRCGLDMRELEASCTLHDANVPAGVCRACGSGTVGVRQRQRRRRRRRVSKACFLRRSRSALHPEERLHAAKLSLSTRLVRHGLLDRRRRIPACCPAFMQQRCNAEAPEACRRHPSPSHASSRPEPRNAASSARNSRSQNFPPRREEQQTFKLSAPPSAASSAGSRRKACTCACQPSQLRSLRLTAGSTTTRLMAASDGECDHVPGGPGRRACGCCS</sequence>
<proteinExistence type="predicted"/>
<dbReference type="EMBL" id="KZ819285">
    <property type="protein sequence ID" value="PWO00441.1"/>
    <property type="molecule type" value="Genomic_DNA"/>
</dbReference>
<feature type="compositionally biased region" description="Low complexity" evidence="1">
    <location>
        <begin position="158"/>
        <end position="167"/>
    </location>
</feature>
<dbReference type="RefSeq" id="XP_025600719.1">
    <property type="nucleotide sequence ID" value="XM_025739366.1"/>
</dbReference>
<organism evidence="2 3">
    <name type="scientific">Tilletiopsis washingtonensis</name>
    <dbReference type="NCBI Taxonomy" id="58919"/>
    <lineage>
        <taxon>Eukaryota</taxon>
        <taxon>Fungi</taxon>
        <taxon>Dikarya</taxon>
        <taxon>Basidiomycota</taxon>
        <taxon>Ustilaginomycotina</taxon>
        <taxon>Exobasidiomycetes</taxon>
        <taxon>Entylomatales</taxon>
        <taxon>Entylomatales incertae sedis</taxon>
        <taxon>Tilletiopsis</taxon>
    </lineage>
</organism>
<dbReference type="AlphaFoldDB" id="A0A316ZFB8"/>
<dbReference type="GeneID" id="37266912"/>